<feature type="domain" description="Solute-binding protein family 5" evidence="5">
    <location>
        <begin position="82"/>
        <end position="435"/>
    </location>
</feature>
<dbReference type="PROSITE" id="PS51318">
    <property type="entry name" value="TAT"/>
    <property type="match status" value="1"/>
</dbReference>
<organism evidence="6 7">
    <name type="scientific">Gluconacetobacter tumulisoli</name>
    <dbReference type="NCBI Taxonomy" id="1286189"/>
    <lineage>
        <taxon>Bacteria</taxon>
        <taxon>Pseudomonadati</taxon>
        <taxon>Pseudomonadota</taxon>
        <taxon>Alphaproteobacteria</taxon>
        <taxon>Acetobacterales</taxon>
        <taxon>Acetobacteraceae</taxon>
        <taxon>Gluconacetobacter</taxon>
    </lineage>
</organism>
<evidence type="ECO:0000259" key="5">
    <source>
        <dbReference type="Pfam" id="PF00496"/>
    </source>
</evidence>
<dbReference type="CDD" id="cd00995">
    <property type="entry name" value="PBP2_NikA_DppA_OppA_like"/>
    <property type="match status" value="1"/>
</dbReference>
<keyword evidence="3" id="KW-0813">Transport</keyword>
<sequence>MLCADRRDLLLAGLAGAGLAVGRLRPGRAAAPIDREKVLVVAIGSDPVGLEPAANRAEPIGSEIIVNIFDPLVSWARDSDAEPQGRLAESWRVGDDGRRYSFTLREGLTFHDDTPCDAEAVRFSLERTRRLNPYMRASLDAVERFEVTGRLTLDIVLLRPVPFFLSLLAQPQSGIVSPTAVRRLGPDFASHPVGTGAFRLQSYTPDVGLTLVRNPSYFRGPSTLEFLVYRVIADASTRRLELERGEIDICQQHAQLTSLPMADIDSFRRNPEIQVIEISSQIMRQLEFNNRATGGPVTDLRVRKAIAHAVDYDGLVDGVLAGTVDRAYGPLPTTNWAFDPAMRSLAPHYDPQQSRALLAAAGYAPGALQISLYTFEGTFWAAVATFLQASLAAVGIDARIEQMEFPSLRALHVAGRFEAALDGREPWYNDPDAHITIGYLSGLAETAMTFRMPPDTALDGLILQAQTEIDPTRRKTLYGQIQARLMARVPAVYLFTNKVIVFARKEVQGLVVKSTPPLNEYWSVSKTRAYP</sequence>
<dbReference type="InterPro" id="IPR039424">
    <property type="entry name" value="SBP_5"/>
</dbReference>
<dbReference type="Gene3D" id="3.40.190.10">
    <property type="entry name" value="Periplasmic binding protein-like II"/>
    <property type="match status" value="1"/>
</dbReference>
<keyword evidence="4" id="KW-0732">Signal</keyword>
<evidence type="ECO:0000313" key="6">
    <source>
        <dbReference type="EMBL" id="MBB2203040.1"/>
    </source>
</evidence>
<evidence type="ECO:0000256" key="4">
    <source>
        <dbReference type="ARBA" id="ARBA00022729"/>
    </source>
</evidence>
<dbReference type="Pfam" id="PF00496">
    <property type="entry name" value="SBP_bac_5"/>
    <property type="match status" value="1"/>
</dbReference>
<proteinExistence type="inferred from homology"/>
<dbReference type="Proteomes" id="UP000578030">
    <property type="component" value="Unassembled WGS sequence"/>
</dbReference>
<dbReference type="Gene3D" id="3.10.105.10">
    <property type="entry name" value="Dipeptide-binding Protein, Domain 3"/>
    <property type="match status" value="1"/>
</dbReference>
<dbReference type="RefSeq" id="WP_182960992.1">
    <property type="nucleotide sequence ID" value="NZ_JABEQM010000017.1"/>
</dbReference>
<dbReference type="InterPro" id="IPR000914">
    <property type="entry name" value="SBP_5_dom"/>
</dbReference>
<dbReference type="SUPFAM" id="SSF53850">
    <property type="entry name" value="Periplasmic binding protein-like II"/>
    <property type="match status" value="1"/>
</dbReference>
<dbReference type="PIRSF" id="PIRSF002741">
    <property type="entry name" value="MppA"/>
    <property type="match status" value="1"/>
</dbReference>
<dbReference type="InterPro" id="IPR006311">
    <property type="entry name" value="TAT_signal"/>
</dbReference>
<evidence type="ECO:0000256" key="2">
    <source>
        <dbReference type="ARBA" id="ARBA00005695"/>
    </source>
</evidence>
<comment type="caution">
    <text evidence="6">The sequence shown here is derived from an EMBL/GenBank/DDBJ whole genome shotgun (WGS) entry which is preliminary data.</text>
</comment>
<name>A0A7W4KA01_9PROT</name>
<dbReference type="GO" id="GO:1904680">
    <property type="term" value="F:peptide transmembrane transporter activity"/>
    <property type="evidence" value="ECO:0007669"/>
    <property type="project" value="TreeGrafter"/>
</dbReference>
<dbReference type="AlphaFoldDB" id="A0A7W4KA01"/>
<dbReference type="GO" id="GO:0043190">
    <property type="term" value="C:ATP-binding cassette (ABC) transporter complex"/>
    <property type="evidence" value="ECO:0007669"/>
    <property type="project" value="InterPro"/>
</dbReference>
<dbReference type="GO" id="GO:0030288">
    <property type="term" value="C:outer membrane-bounded periplasmic space"/>
    <property type="evidence" value="ECO:0007669"/>
    <property type="project" value="UniProtKB-ARBA"/>
</dbReference>
<dbReference type="InterPro" id="IPR030678">
    <property type="entry name" value="Peptide/Ni-bd"/>
</dbReference>
<dbReference type="GO" id="GO:0015833">
    <property type="term" value="P:peptide transport"/>
    <property type="evidence" value="ECO:0007669"/>
    <property type="project" value="TreeGrafter"/>
</dbReference>
<comment type="similarity">
    <text evidence="2">Belongs to the bacterial solute-binding protein 5 family.</text>
</comment>
<dbReference type="Gene3D" id="3.90.76.10">
    <property type="entry name" value="Dipeptide-binding Protein, Domain 1"/>
    <property type="match status" value="1"/>
</dbReference>
<dbReference type="EMBL" id="JABEQM010000017">
    <property type="protein sequence ID" value="MBB2203040.1"/>
    <property type="molecule type" value="Genomic_DNA"/>
</dbReference>
<dbReference type="PANTHER" id="PTHR30290">
    <property type="entry name" value="PERIPLASMIC BINDING COMPONENT OF ABC TRANSPORTER"/>
    <property type="match status" value="1"/>
</dbReference>
<accession>A0A7W4KA01</accession>
<evidence type="ECO:0000256" key="3">
    <source>
        <dbReference type="ARBA" id="ARBA00022448"/>
    </source>
</evidence>
<dbReference type="PANTHER" id="PTHR30290:SF10">
    <property type="entry name" value="PERIPLASMIC OLIGOPEPTIDE-BINDING PROTEIN-RELATED"/>
    <property type="match status" value="1"/>
</dbReference>
<reference evidence="6 7" key="1">
    <citation type="submission" date="2020-04" db="EMBL/GenBank/DDBJ databases">
        <title>Description of novel Gluconacetobacter.</title>
        <authorList>
            <person name="Sombolestani A."/>
        </authorList>
    </citation>
    <scope>NUCLEOTIDE SEQUENCE [LARGE SCALE GENOMIC DNA]</scope>
    <source>
        <strain evidence="6 7">LMG 27802</strain>
    </source>
</reference>
<protein>
    <submittedName>
        <fullName evidence="6">ABC transporter substrate-binding protein</fullName>
    </submittedName>
</protein>
<keyword evidence="7" id="KW-1185">Reference proteome</keyword>
<comment type="subcellular location">
    <subcellularLocation>
        <location evidence="1">Periplasm</location>
    </subcellularLocation>
</comment>
<evidence type="ECO:0000313" key="7">
    <source>
        <dbReference type="Proteomes" id="UP000578030"/>
    </source>
</evidence>
<evidence type="ECO:0000256" key="1">
    <source>
        <dbReference type="ARBA" id="ARBA00004418"/>
    </source>
</evidence>
<gene>
    <name evidence="6" type="ORF">HLH28_15925</name>
</gene>